<keyword evidence="1" id="KW-0472">Membrane</keyword>
<reference evidence="2" key="1">
    <citation type="submission" date="2019-12" db="EMBL/GenBank/DDBJ databases">
        <title>An insight into the sialome of adult female Ixodes ricinus ticks feeding for 6 days.</title>
        <authorList>
            <person name="Perner J."/>
            <person name="Ribeiro J.M.C."/>
        </authorList>
    </citation>
    <scope>NUCLEOTIDE SEQUENCE</scope>
    <source>
        <strain evidence="2">Semi-engorged</strain>
        <tissue evidence="2">Salivary glands</tissue>
    </source>
</reference>
<dbReference type="AlphaFoldDB" id="A0A6B0UP25"/>
<evidence type="ECO:0000313" key="2">
    <source>
        <dbReference type="EMBL" id="MXU91590.1"/>
    </source>
</evidence>
<evidence type="ECO:0000256" key="1">
    <source>
        <dbReference type="SAM" id="Phobius"/>
    </source>
</evidence>
<organism evidence="2">
    <name type="scientific">Ixodes ricinus</name>
    <name type="common">Common tick</name>
    <name type="synonym">Acarus ricinus</name>
    <dbReference type="NCBI Taxonomy" id="34613"/>
    <lineage>
        <taxon>Eukaryota</taxon>
        <taxon>Metazoa</taxon>
        <taxon>Ecdysozoa</taxon>
        <taxon>Arthropoda</taxon>
        <taxon>Chelicerata</taxon>
        <taxon>Arachnida</taxon>
        <taxon>Acari</taxon>
        <taxon>Parasitiformes</taxon>
        <taxon>Ixodida</taxon>
        <taxon>Ixodoidea</taxon>
        <taxon>Ixodidae</taxon>
        <taxon>Ixodinae</taxon>
        <taxon>Ixodes</taxon>
    </lineage>
</organism>
<proteinExistence type="predicted"/>
<accession>A0A6B0UP25</accession>
<protein>
    <submittedName>
        <fullName evidence="2">Putative secreted protein</fullName>
    </submittedName>
</protein>
<keyword evidence="1" id="KW-1133">Transmembrane helix</keyword>
<name>A0A6B0UP25_IXORI</name>
<feature type="transmembrane region" description="Helical" evidence="1">
    <location>
        <begin position="6"/>
        <end position="26"/>
    </location>
</feature>
<sequence>MELSDTSTTCAVFVVASVVIAARTLVLTSGNRLVNRSPVVVVSCSPLSEIVTASRGVTVVNAASETTSVTAAVDTDSVVWSGEEVNGWVSCLGLRLAECPAVVKRSRAPAVVVSPTGGSGTASA</sequence>
<keyword evidence="1" id="KW-0812">Transmembrane</keyword>
<dbReference type="EMBL" id="GIFC01009507">
    <property type="protein sequence ID" value="MXU91590.1"/>
    <property type="molecule type" value="Transcribed_RNA"/>
</dbReference>